<dbReference type="eggNOG" id="COG3063">
    <property type="taxonomic scope" value="Bacteria"/>
</dbReference>
<feature type="compositionally biased region" description="Basic and acidic residues" evidence="1">
    <location>
        <begin position="85"/>
        <end position="104"/>
    </location>
</feature>
<feature type="transmembrane region" description="Helical" evidence="2">
    <location>
        <begin position="54"/>
        <end position="73"/>
    </location>
</feature>
<evidence type="ECO:0008006" key="5">
    <source>
        <dbReference type="Google" id="ProtNLM"/>
    </source>
</evidence>
<dbReference type="HOGENOM" id="CLU_522556_0_0_7"/>
<dbReference type="STRING" id="246197.MXAN_0021"/>
<accession>Q1DGB9</accession>
<reference evidence="3 4" key="1">
    <citation type="journal article" date="2006" name="Proc. Natl. Acad. Sci. U.S.A.">
        <title>Evolution of sensory complexity recorded in a myxobacterial genome.</title>
        <authorList>
            <person name="Goldman B.S."/>
            <person name="Nierman W.C."/>
            <person name="Kaiser D."/>
            <person name="Slater S.C."/>
            <person name="Durkin A.S."/>
            <person name="Eisen J.A."/>
            <person name="Ronning C.M."/>
            <person name="Barbazuk W.B."/>
            <person name="Blanchard M."/>
            <person name="Field C."/>
            <person name="Halling C."/>
            <person name="Hinkle G."/>
            <person name="Iartchuk O."/>
            <person name="Kim H.S."/>
            <person name="Mackenzie C."/>
            <person name="Madupu R."/>
            <person name="Miller N."/>
            <person name="Shvartsbeyn A."/>
            <person name="Sullivan S.A."/>
            <person name="Vaudin M."/>
            <person name="Wiegand R."/>
            <person name="Kaplan H.B."/>
        </authorList>
    </citation>
    <scope>NUCLEOTIDE SEQUENCE [LARGE SCALE GENOMIC DNA]</scope>
    <source>
        <strain evidence="4">DK1622</strain>
    </source>
</reference>
<feature type="region of interest" description="Disordered" evidence="1">
    <location>
        <begin position="76"/>
        <end position="108"/>
    </location>
</feature>
<proteinExistence type="predicted"/>
<sequence>MNRTAPGVAGGPACSTRAGAAGMRVPTPRGDARPMTPPLPSSDNAPTPRRRGKLLWGGAGVGVAVLAGGLFLWSPRPPSPGSTPRDTHDAHGASHADHTHEAPKAKSQAPMEVLVQTDRAARAAATGQRAQAHEALAAALKLAPQHAPALLVKACLALEEGQDTEASDALRRLEAAAPGAPEAKLLARLSELRRTPGMDWQQAFRQAWVDLGQPDLQQSELLPGAAPLPPDPAIAAAAKAAWERAASDDVRLMLALGSPRLDADKALFLLRQVPRLEDPSLFVAVMDVLRGEALPQSSHDEARTVFRQKLEALAAANPRAMQIQLLLLLGDTEPGSEMSAAEIDRLEQVAALPVWREGVFTRTYEEARKLLEGSGVPDVSATAMAVAAHSVTDRGSWVLRTRNVGTRGSLSPEGRKRLGRITRDIGTRMAEQPTMVERVVGLQLVRGGAQEMGDEAGREQALARIEALEGAVTLFRKASMDRWPLHALTEALIQASTRDEPAYLLSFTRVEANQAAETQQP</sequence>
<feature type="region of interest" description="Disordered" evidence="1">
    <location>
        <begin position="1"/>
        <end position="53"/>
    </location>
</feature>
<dbReference type="Proteomes" id="UP000002402">
    <property type="component" value="Chromosome"/>
</dbReference>
<evidence type="ECO:0000313" key="4">
    <source>
        <dbReference type="Proteomes" id="UP000002402"/>
    </source>
</evidence>
<dbReference type="InterPro" id="IPR011990">
    <property type="entry name" value="TPR-like_helical_dom_sf"/>
</dbReference>
<evidence type="ECO:0000313" key="3">
    <source>
        <dbReference type="EMBL" id="ABF89030.1"/>
    </source>
</evidence>
<gene>
    <name evidence="3" type="ordered locus">MXAN_0021</name>
</gene>
<keyword evidence="4" id="KW-1185">Reference proteome</keyword>
<dbReference type="EnsemblBacteria" id="ABF89030">
    <property type="protein sequence ID" value="ABF89030"/>
    <property type="gene ID" value="MXAN_0021"/>
</dbReference>
<organism evidence="3 4">
    <name type="scientific">Myxococcus xanthus (strain DK1622)</name>
    <dbReference type="NCBI Taxonomy" id="246197"/>
    <lineage>
        <taxon>Bacteria</taxon>
        <taxon>Pseudomonadati</taxon>
        <taxon>Myxococcota</taxon>
        <taxon>Myxococcia</taxon>
        <taxon>Myxococcales</taxon>
        <taxon>Cystobacterineae</taxon>
        <taxon>Myxococcaceae</taxon>
        <taxon>Myxococcus</taxon>
    </lineage>
</organism>
<dbReference type="Gene3D" id="1.25.40.10">
    <property type="entry name" value="Tetratricopeptide repeat domain"/>
    <property type="match status" value="1"/>
</dbReference>
<name>Q1DGB9_MYXXD</name>
<evidence type="ECO:0000256" key="2">
    <source>
        <dbReference type="SAM" id="Phobius"/>
    </source>
</evidence>
<dbReference type="EMBL" id="CP000113">
    <property type="protein sequence ID" value="ABF89030.1"/>
    <property type="molecule type" value="Genomic_DNA"/>
</dbReference>
<protein>
    <recommendedName>
        <fullName evidence="5">Tetratricopeptide repeat protein</fullName>
    </recommendedName>
</protein>
<keyword evidence="2" id="KW-0812">Transmembrane</keyword>
<dbReference type="AlphaFoldDB" id="Q1DGB9"/>
<evidence type="ECO:0000256" key="1">
    <source>
        <dbReference type="SAM" id="MobiDB-lite"/>
    </source>
</evidence>
<keyword evidence="2" id="KW-1133">Transmembrane helix</keyword>
<dbReference type="SUPFAM" id="SSF48452">
    <property type="entry name" value="TPR-like"/>
    <property type="match status" value="1"/>
</dbReference>
<dbReference type="KEGG" id="mxa:MXAN_0021"/>
<keyword evidence="2" id="KW-0472">Membrane</keyword>